<gene>
    <name evidence="2" type="ORF">ACKVE0_13300</name>
</gene>
<evidence type="ECO:0000256" key="1">
    <source>
        <dbReference type="SAM" id="MobiDB-lite"/>
    </source>
</evidence>
<protein>
    <submittedName>
        <fullName evidence="2">Uncharacterized protein</fullName>
    </submittedName>
</protein>
<reference evidence="2 3" key="1">
    <citation type="submission" date="2024-12" db="EMBL/GenBank/DDBJ databases">
        <title>C001-4G Acinetobacter sp. assembled genome.</title>
        <authorList>
            <person name="D'Arcy K."/>
            <person name="Kingdon A.D.H."/>
            <person name="Breen A."/>
            <person name="Mckeown C."/>
            <person name="Allman E."/>
            <person name="Sharma P."/>
            <person name="Mcleman A."/>
            <person name="Roberts A.P."/>
        </authorList>
    </citation>
    <scope>NUCLEOTIDE SEQUENCE [LARGE SCALE GENOMIC DNA]</scope>
    <source>
        <strain evidence="2 3">C1-4G</strain>
    </source>
</reference>
<accession>A0ABW9JYR3</accession>
<dbReference type="RefSeq" id="WP_253161182.1">
    <property type="nucleotide sequence ID" value="NZ_JBJXCW010000017.1"/>
</dbReference>
<keyword evidence="3" id="KW-1185">Reference proteome</keyword>
<proteinExistence type="predicted"/>
<sequence>MLKFTHEELENEDEEVEKLESPEEEAKHMEVTLMNSADVETLLFFEENSFTHDEKIRFIEVQAKERFLKTKQFLESLEELGLCTYK</sequence>
<evidence type="ECO:0000313" key="3">
    <source>
        <dbReference type="Proteomes" id="UP001632339"/>
    </source>
</evidence>
<organism evidence="2 3">
    <name type="scientific">Acinetobacter albensis</name>
    <dbReference type="NCBI Taxonomy" id="1673609"/>
    <lineage>
        <taxon>Bacteria</taxon>
        <taxon>Pseudomonadati</taxon>
        <taxon>Pseudomonadota</taxon>
        <taxon>Gammaproteobacteria</taxon>
        <taxon>Moraxellales</taxon>
        <taxon>Moraxellaceae</taxon>
        <taxon>Acinetobacter</taxon>
    </lineage>
</organism>
<dbReference type="Proteomes" id="UP001632339">
    <property type="component" value="Unassembled WGS sequence"/>
</dbReference>
<evidence type="ECO:0000313" key="2">
    <source>
        <dbReference type="EMBL" id="MFN0298489.1"/>
    </source>
</evidence>
<dbReference type="EMBL" id="JBJXCW010000017">
    <property type="protein sequence ID" value="MFN0298489.1"/>
    <property type="molecule type" value="Genomic_DNA"/>
</dbReference>
<comment type="caution">
    <text evidence="2">The sequence shown here is derived from an EMBL/GenBank/DDBJ whole genome shotgun (WGS) entry which is preliminary data.</text>
</comment>
<name>A0ABW9JYR3_9GAMM</name>
<feature type="region of interest" description="Disordered" evidence="1">
    <location>
        <begin position="1"/>
        <end position="24"/>
    </location>
</feature>